<dbReference type="CDD" id="cd04301">
    <property type="entry name" value="NAT_SF"/>
    <property type="match status" value="1"/>
</dbReference>
<dbReference type="InterPro" id="IPR006464">
    <property type="entry name" value="AcTrfase_RimI/Ard1"/>
</dbReference>
<name>A0A1U9JWA7_9HYPH</name>
<feature type="domain" description="N-acetyltransferase" evidence="5">
    <location>
        <begin position="11"/>
        <end position="160"/>
    </location>
</feature>
<dbReference type="KEGG" id="thd:BHV28_14540"/>
<dbReference type="Pfam" id="PF00583">
    <property type="entry name" value="Acetyltransf_1"/>
    <property type="match status" value="1"/>
</dbReference>
<proteinExistence type="inferred from homology"/>
<dbReference type="AlphaFoldDB" id="A0A1U9JWA7"/>
<organism evidence="6 7">
    <name type="scientific">Candidatus Tokpelaia hoelldobleri</name>
    <dbReference type="NCBI Taxonomy" id="1902579"/>
    <lineage>
        <taxon>Bacteria</taxon>
        <taxon>Pseudomonadati</taxon>
        <taxon>Pseudomonadota</taxon>
        <taxon>Alphaproteobacteria</taxon>
        <taxon>Hyphomicrobiales</taxon>
        <taxon>Candidatus Tokpelaia</taxon>
    </lineage>
</organism>
<keyword evidence="2" id="KW-0963">Cytoplasm</keyword>
<dbReference type="InterPro" id="IPR016181">
    <property type="entry name" value="Acyl_CoA_acyltransferase"/>
</dbReference>
<sequence>MAKLFSRRSEISLARLEPDDSDSLQQLHARVFPPGWDAAAFANFLHDPHGIGFAARTTDKPKKLNGFVLERQVAGEAEILSIAVAPESRRKGIGHALMDALLRQLYQERVQTLFLEVDEHNRAARALYRHFGFVETGRRSGYYQSAGKRTDALILRRDFKHPDDRLFNEL</sequence>
<evidence type="ECO:0000256" key="4">
    <source>
        <dbReference type="ARBA" id="ARBA00023315"/>
    </source>
</evidence>
<dbReference type="STRING" id="1902579.BHV28_14540"/>
<dbReference type="EMBL" id="CP017315">
    <property type="protein sequence ID" value="AQS42136.1"/>
    <property type="molecule type" value="Genomic_DNA"/>
</dbReference>
<dbReference type="InterPro" id="IPR050680">
    <property type="entry name" value="YpeA/RimI_acetyltransf"/>
</dbReference>
<reference evidence="6 7" key="2">
    <citation type="journal article" date="2016" name="Sci. Rep.">
        <title>The genome of Rhizobiales bacteria in predatory ants reveals urease gene functions but no genes for nitrogen fixation.</title>
        <authorList>
            <person name="Neuvonen M.M."/>
            <person name="Tamarit D."/>
            <person name="Naslund K."/>
            <person name="Liebig J."/>
            <person name="Feldhaar H."/>
            <person name="Moran N.A."/>
            <person name="Guy L."/>
            <person name="Andersson S.G."/>
        </authorList>
    </citation>
    <scope>NUCLEOTIDE SEQUENCE [LARGE SCALE GENOMIC DNA]</scope>
    <source>
        <strain evidence="6 7">Hsal</strain>
    </source>
</reference>
<dbReference type="PANTHER" id="PTHR43420">
    <property type="entry name" value="ACETYLTRANSFERASE"/>
    <property type="match status" value="1"/>
</dbReference>
<dbReference type="GO" id="GO:0008080">
    <property type="term" value="F:N-acetyltransferase activity"/>
    <property type="evidence" value="ECO:0007669"/>
    <property type="project" value="InterPro"/>
</dbReference>
<comment type="similarity">
    <text evidence="1">Belongs to the acetyltransferase family. RimI subfamily.</text>
</comment>
<dbReference type="Proteomes" id="UP000188912">
    <property type="component" value="Chromosome"/>
</dbReference>
<evidence type="ECO:0000256" key="2">
    <source>
        <dbReference type="ARBA" id="ARBA00022490"/>
    </source>
</evidence>
<dbReference type="InterPro" id="IPR000182">
    <property type="entry name" value="GNAT_dom"/>
</dbReference>
<dbReference type="PANTHER" id="PTHR43420:SF12">
    <property type="entry name" value="N-ACETYLTRANSFERASE DOMAIN-CONTAINING PROTEIN"/>
    <property type="match status" value="1"/>
</dbReference>
<evidence type="ECO:0000313" key="6">
    <source>
        <dbReference type="EMBL" id="AQS42136.1"/>
    </source>
</evidence>
<keyword evidence="3" id="KW-0808">Transferase</keyword>
<dbReference type="Gene3D" id="3.40.630.30">
    <property type="match status" value="1"/>
</dbReference>
<keyword evidence="7" id="KW-1185">Reference proteome</keyword>
<dbReference type="PROSITE" id="PS51186">
    <property type="entry name" value="GNAT"/>
    <property type="match status" value="1"/>
</dbReference>
<evidence type="ECO:0000256" key="1">
    <source>
        <dbReference type="ARBA" id="ARBA00005395"/>
    </source>
</evidence>
<dbReference type="NCBIfam" id="TIGR01575">
    <property type="entry name" value="rimI"/>
    <property type="match status" value="1"/>
</dbReference>
<accession>A0A1U9JWA7</accession>
<evidence type="ECO:0000313" key="7">
    <source>
        <dbReference type="Proteomes" id="UP000188912"/>
    </source>
</evidence>
<protein>
    <submittedName>
        <fullName evidence="6">Ribosomal-protein-alanine acetyltransferase</fullName>
    </submittedName>
</protein>
<evidence type="ECO:0000256" key="3">
    <source>
        <dbReference type="ARBA" id="ARBA00022679"/>
    </source>
</evidence>
<gene>
    <name evidence="6" type="ORF">BHV28_14540</name>
</gene>
<dbReference type="SUPFAM" id="SSF55729">
    <property type="entry name" value="Acyl-CoA N-acyltransferases (Nat)"/>
    <property type="match status" value="1"/>
</dbReference>
<evidence type="ECO:0000259" key="5">
    <source>
        <dbReference type="PROSITE" id="PS51186"/>
    </source>
</evidence>
<keyword evidence="4" id="KW-0012">Acyltransferase</keyword>
<reference evidence="6 7" key="1">
    <citation type="journal article" date="2010" name="Science">
        <title>Genomic comparison of the ants Camponotus floridanus and Harpegnathos saltator.</title>
        <authorList>
            <person name="Bonasio R."/>
            <person name="Zhang G."/>
            <person name="Ye C."/>
            <person name="Mutti N.S."/>
            <person name="Fang X."/>
            <person name="Qin N."/>
            <person name="Donahue G."/>
            <person name="Yang P."/>
            <person name="Li Q."/>
            <person name="Li C."/>
            <person name="Zhang P."/>
            <person name="Huang Z."/>
            <person name="Berger S.L."/>
            <person name="Reinberg D."/>
            <person name="Wang J."/>
            <person name="Liebig J."/>
        </authorList>
    </citation>
    <scope>NUCLEOTIDE SEQUENCE [LARGE SCALE GENOMIC DNA]</scope>
    <source>
        <strain evidence="6 7">Hsal</strain>
    </source>
</reference>